<feature type="compositionally biased region" description="Basic and acidic residues" evidence="1">
    <location>
        <begin position="74"/>
        <end position="83"/>
    </location>
</feature>
<evidence type="ECO:0000313" key="2">
    <source>
        <dbReference type="EMBL" id="UNI13603.1"/>
    </source>
</evidence>
<dbReference type="EMBL" id="CP086354">
    <property type="protein sequence ID" value="UNI13603.1"/>
    <property type="molecule type" value="Genomic_DNA"/>
</dbReference>
<name>A0A9Q8Q755_9HYPO</name>
<dbReference type="RefSeq" id="XP_047837084.1">
    <property type="nucleotide sequence ID" value="XM_047981126.1"/>
</dbReference>
<keyword evidence="3" id="KW-1185">Reference proteome</keyword>
<feature type="region of interest" description="Disordered" evidence="1">
    <location>
        <begin position="32"/>
        <end position="97"/>
    </location>
</feature>
<dbReference type="KEGG" id="ptkz:JDV02_000330"/>
<protein>
    <submittedName>
        <fullName evidence="2">Uncharacterized protein</fullName>
    </submittedName>
</protein>
<evidence type="ECO:0000256" key="1">
    <source>
        <dbReference type="SAM" id="MobiDB-lite"/>
    </source>
</evidence>
<dbReference type="GeneID" id="72062296"/>
<feature type="compositionally biased region" description="Acidic residues" evidence="1">
    <location>
        <begin position="87"/>
        <end position="97"/>
    </location>
</feature>
<dbReference type="Proteomes" id="UP000829364">
    <property type="component" value="Chromosome 1"/>
</dbReference>
<proteinExistence type="predicted"/>
<reference evidence="2" key="1">
    <citation type="submission" date="2021-11" db="EMBL/GenBank/DDBJ databases">
        <title>Purpureocillium_takamizusanense_genome.</title>
        <authorList>
            <person name="Nguyen N.-H."/>
        </authorList>
    </citation>
    <scope>NUCLEOTIDE SEQUENCE</scope>
    <source>
        <strain evidence="2">PT3</strain>
    </source>
</reference>
<gene>
    <name evidence="2" type="ORF">JDV02_000330</name>
</gene>
<sequence>MFYSDPAYEQYINDLRLTTHKTFAHYVAADSDPDSALQLAGQRTPQLGEEERPAQPEDAHISQPQEEESPSQPEEGHLKEKAKYAGSEEESSCADGD</sequence>
<evidence type="ECO:0000313" key="3">
    <source>
        <dbReference type="Proteomes" id="UP000829364"/>
    </source>
</evidence>
<accession>A0A9Q8Q755</accession>
<feature type="compositionally biased region" description="Basic and acidic residues" evidence="1">
    <location>
        <begin position="49"/>
        <end position="60"/>
    </location>
</feature>
<organism evidence="2 3">
    <name type="scientific">Purpureocillium takamizusanense</name>
    <dbReference type="NCBI Taxonomy" id="2060973"/>
    <lineage>
        <taxon>Eukaryota</taxon>
        <taxon>Fungi</taxon>
        <taxon>Dikarya</taxon>
        <taxon>Ascomycota</taxon>
        <taxon>Pezizomycotina</taxon>
        <taxon>Sordariomycetes</taxon>
        <taxon>Hypocreomycetidae</taxon>
        <taxon>Hypocreales</taxon>
        <taxon>Ophiocordycipitaceae</taxon>
        <taxon>Purpureocillium</taxon>
    </lineage>
</organism>
<dbReference type="AlphaFoldDB" id="A0A9Q8Q755"/>